<comment type="similarity">
    <text evidence="1 4">Belongs to the class-II pyridine nucleotide-disulfide oxidoreductase family.</text>
</comment>
<protein>
    <recommendedName>
        <fullName evidence="4">Thioredoxin reductase</fullName>
        <ecNumber evidence="4">1.8.1.9</ecNumber>
    </recommendedName>
</protein>
<dbReference type="Gene3D" id="3.50.50.60">
    <property type="entry name" value="FAD/NAD(P)-binding domain"/>
    <property type="match status" value="2"/>
</dbReference>
<dbReference type="InterPro" id="IPR050097">
    <property type="entry name" value="Ferredoxin-NADP_redctase_2"/>
</dbReference>
<comment type="cofactor">
    <cofactor evidence="4">
        <name>FAD</name>
        <dbReference type="ChEBI" id="CHEBI:57692"/>
    </cofactor>
</comment>
<evidence type="ECO:0000313" key="7">
    <source>
        <dbReference type="Proteomes" id="UP001286174"/>
    </source>
</evidence>
<dbReference type="RefSeq" id="WP_370596112.1">
    <property type="nucleotide sequence ID" value="NZ_JALBUR010000014.1"/>
</dbReference>
<keyword evidence="4" id="KW-0274">FAD</keyword>
<keyword evidence="4" id="KW-0676">Redox-active center</keyword>
<dbReference type="PRINTS" id="PR00368">
    <property type="entry name" value="FADPNR"/>
</dbReference>
<dbReference type="EMBL" id="JALBUR010000014">
    <property type="protein sequence ID" value="MDX8419813.1"/>
    <property type="molecule type" value="Genomic_DNA"/>
</dbReference>
<dbReference type="Proteomes" id="UP001286174">
    <property type="component" value="Unassembled WGS sequence"/>
</dbReference>
<dbReference type="InterPro" id="IPR005982">
    <property type="entry name" value="Thioredox_Rdtase"/>
</dbReference>
<accession>A0AB35U239</accession>
<dbReference type="SUPFAM" id="SSF51905">
    <property type="entry name" value="FAD/NAD(P)-binding domain"/>
    <property type="match status" value="1"/>
</dbReference>
<dbReference type="InterPro" id="IPR036188">
    <property type="entry name" value="FAD/NAD-bd_sf"/>
</dbReference>
<dbReference type="GO" id="GO:0004791">
    <property type="term" value="F:thioredoxin-disulfide reductase (NADPH) activity"/>
    <property type="evidence" value="ECO:0007669"/>
    <property type="project" value="UniProtKB-UniRule"/>
</dbReference>
<comment type="subunit">
    <text evidence="4">Homodimer.</text>
</comment>
<evidence type="ECO:0000256" key="4">
    <source>
        <dbReference type="RuleBase" id="RU003880"/>
    </source>
</evidence>
<evidence type="ECO:0000313" key="6">
    <source>
        <dbReference type="EMBL" id="MDX8419813.1"/>
    </source>
</evidence>
<evidence type="ECO:0000259" key="5">
    <source>
        <dbReference type="Pfam" id="PF07992"/>
    </source>
</evidence>
<dbReference type="Pfam" id="PF07992">
    <property type="entry name" value="Pyr_redox_2"/>
    <property type="match status" value="1"/>
</dbReference>
<proteinExistence type="inferred from homology"/>
<evidence type="ECO:0000256" key="3">
    <source>
        <dbReference type="ARBA" id="ARBA00023002"/>
    </source>
</evidence>
<organism evidence="6 7">
    <name type="scientific">Grylomicrobium aquisgranensis</name>
    <dbReference type="NCBI Taxonomy" id="2926318"/>
    <lineage>
        <taxon>Bacteria</taxon>
        <taxon>Bacillati</taxon>
        <taxon>Bacillota</taxon>
        <taxon>Erysipelotrichia</taxon>
        <taxon>Erysipelotrichales</taxon>
        <taxon>Erysipelotrichaceae</taxon>
        <taxon>Grylomicrobium</taxon>
    </lineage>
</organism>
<name>A0AB35U239_9FIRM</name>
<dbReference type="PANTHER" id="PTHR48105">
    <property type="entry name" value="THIOREDOXIN REDUCTASE 1-RELATED-RELATED"/>
    <property type="match status" value="1"/>
</dbReference>
<dbReference type="PRINTS" id="PR00469">
    <property type="entry name" value="PNDRDTASEII"/>
</dbReference>
<keyword evidence="2 4" id="KW-0285">Flavoprotein</keyword>
<dbReference type="NCBIfam" id="TIGR01292">
    <property type="entry name" value="TRX_reduct"/>
    <property type="match status" value="1"/>
</dbReference>
<keyword evidence="3 4" id="KW-0560">Oxidoreductase</keyword>
<comment type="catalytic activity">
    <reaction evidence="4">
        <text>[thioredoxin]-dithiol + NADP(+) = [thioredoxin]-disulfide + NADPH + H(+)</text>
        <dbReference type="Rhea" id="RHEA:20345"/>
        <dbReference type="Rhea" id="RHEA-COMP:10698"/>
        <dbReference type="Rhea" id="RHEA-COMP:10700"/>
        <dbReference type="ChEBI" id="CHEBI:15378"/>
        <dbReference type="ChEBI" id="CHEBI:29950"/>
        <dbReference type="ChEBI" id="CHEBI:50058"/>
        <dbReference type="ChEBI" id="CHEBI:57783"/>
        <dbReference type="ChEBI" id="CHEBI:58349"/>
        <dbReference type="EC" id="1.8.1.9"/>
    </reaction>
</comment>
<dbReference type="InterPro" id="IPR023753">
    <property type="entry name" value="FAD/NAD-binding_dom"/>
</dbReference>
<keyword evidence="7" id="KW-1185">Reference proteome</keyword>
<evidence type="ECO:0000256" key="2">
    <source>
        <dbReference type="ARBA" id="ARBA00022630"/>
    </source>
</evidence>
<reference evidence="6 7" key="1">
    <citation type="submission" date="2022-03" db="EMBL/GenBank/DDBJ databases">
        <title>Novel taxa within the pig intestine.</title>
        <authorList>
            <person name="Wylensek D."/>
            <person name="Bishof K."/>
            <person name="Afrizal A."/>
            <person name="Clavel T."/>
        </authorList>
    </citation>
    <scope>NUCLEOTIDE SEQUENCE [LARGE SCALE GENOMIC DNA]</scope>
    <source>
        <strain evidence="6 7">CLA-KB-P133</strain>
    </source>
</reference>
<feature type="domain" description="FAD/NAD(P)-binding" evidence="5">
    <location>
        <begin position="3"/>
        <end position="287"/>
    </location>
</feature>
<dbReference type="EC" id="1.8.1.9" evidence="4"/>
<gene>
    <name evidence="6" type="primary">trxB</name>
    <name evidence="6" type="ORF">MOZ60_06855</name>
</gene>
<dbReference type="AlphaFoldDB" id="A0AB35U239"/>
<evidence type="ECO:0000256" key="1">
    <source>
        <dbReference type="ARBA" id="ARBA00009333"/>
    </source>
</evidence>
<dbReference type="GO" id="GO:0005737">
    <property type="term" value="C:cytoplasm"/>
    <property type="evidence" value="ECO:0007669"/>
    <property type="project" value="InterPro"/>
</dbReference>
<comment type="caution">
    <text evidence="6">The sequence shown here is derived from an EMBL/GenBank/DDBJ whole genome shotgun (WGS) entry which is preliminary data.</text>
</comment>
<dbReference type="GO" id="GO:0019430">
    <property type="term" value="P:removal of superoxide radicals"/>
    <property type="evidence" value="ECO:0007669"/>
    <property type="project" value="UniProtKB-UniRule"/>
</dbReference>
<sequence length="301" mass="32071">MTDLFIIGAGTAGLSAAIYAVRAGKSVIVAESSTYGGQIINTPDIENYPGFAHISGYEFATNLYTQATSLGVKVIFEKVTGILDGHPFHIRTDHNDYEAKALIIATGARNRHLGLENEERLTGRGISFCATCDGMFFKGKNVAVNGGGNTALSDALYLAGICSHVTLIHRRDSFRGDKADLDKLNKCDNVTFMLDSNVTSLHGKDHLESIDVTNVKTGQTVQVPVSALFVAIGQEPDNQIFSDIVELDEKGYIKAGADCKTSHPGIYAAGDCRTTSLRQLTTAAADGAIAATAACTYIDRN</sequence>